<evidence type="ECO:0000313" key="2">
    <source>
        <dbReference type="Proteomes" id="UP000187499"/>
    </source>
</evidence>
<evidence type="ECO:0000313" key="1">
    <source>
        <dbReference type="EMBL" id="APX72702.1"/>
    </source>
</evidence>
<dbReference type="KEGG" id="lalw:BTM29_09130"/>
<protein>
    <recommendedName>
        <fullName evidence="3">Transcriptional regulator</fullName>
    </recommendedName>
</protein>
<dbReference type="EMBL" id="CP019323">
    <property type="protein sequence ID" value="APX72702.1"/>
    <property type="molecule type" value="Genomic_DNA"/>
</dbReference>
<dbReference type="Proteomes" id="UP000187499">
    <property type="component" value="Chromosome"/>
</dbReference>
<name>A0A1P8Q4B3_9LACO</name>
<dbReference type="InterPro" id="IPR006523">
    <property type="entry name" value="RinA"/>
</dbReference>
<organism evidence="1 2">
    <name type="scientific">Companilactobacillus allii</name>
    <dbReference type="NCBI Taxonomy" id="1847728"/>
    <lineage>
        <taxon>Bacteria</taxon>
        <taxon>Bacillati</taxon>
        <taxon>Bacillota</taxon>
        <taxon>Bacilli</taxon>
        <taxon>Lactobacillales</taxon>
        <taxon>Lactobacillaceae</taxon>
        <taxon>Companilactobacillus</taxon>
    </lineage>
</organism>
<evidence type="ECO:0008006" key="3">
    <source>
        <dbReference type="Google" id="ProtNLM"/>
    </source>
</evidence>
<dbReference type="NCBIfam" id="TIGR01636">
    <property type="entry name" value="phage_rinA"/>
    <property type="match status" value="1"/>
</dbReference>
<gene>
    <name evidence="1" type="ORF">BTM29_09130</name>
</gene>
<dbReference type="STRING" id="1847728.BTM29_09130"/>
<sequence>MRTSLKRLIEDILRDYPLVDQYIKDREQELMHPVRDNDENIGGGKSGKISKPQEQMIITLEEDRRLNQLKKQRDVVEECLDNSSDNTKNIIKELYFRKYPRYQMEGLIDNHIIYCNRSQAFKLRNEFIEQIAKELNIFI</sequence>
<dbReference type="OrthoDB" id="2735906at2"/>
<dbReference type="AlphaFoldDB" id="A0A1P8Q4B3"/>
<reference evidence="2" key="1">
    <citation type="submission" date="2016-12" db="EMBL/GenBank/DDBJ databases">
        <authorList>
            <person name="Jung M.Y."/>
            <person name="Lee S.H."/>
        </authorList>
    </citation>
    <scope>NUCLEOTIDE SEQUENCE [LARGE SCALE GENOMIC DNA]</scope>
    <source>
        <strain evidence="2">WiKim39</strain>
    </source>
</reference>
<proteinExistence type="predicted"/>
<accession>A0A1P8Q4B3</accession>
<keyword evidence="2" id="KW-1185">Reference proteome</keyword>